<comment type="caution">
    <text evidence="1">The sequence shown here is derived from an EMBL/GenBank/DDBJ whole genome shotgun (WGS) entry which is preliminary data.</text>
</comment>
<gene>
    <name evidence="1" type="ORF">PG994_013928</name>
</gene>
<organism evidence="1 2">
    <name type="scientific">Apiospora phragmitis</name>
    <dbReference type="NCBI Taxonomy" id="2905665"/>
    <lineage>
        <taxon>Eukaryota</taxon>
        <taxon>Fungi</taxon>
        <taxon>Dikarya</taxon>
        <taxon>Ascomycota</taxon>
        <taxon>Pezizomycotina</taxon>
        <taxon>Sordariomycetes</taxon>
        <taxon>Xylariomycetidae</taxon>
        <taxon>Amphisphaeriales</taxon>
        <taxon>Apiosporaceae</taxon>
        <taxon>Apiospora</taxon>
    </lineage>
</organism>
<evidence type="ECO:0000313" key="1">
    <source>
        <dbReference type="EMBL" id="KAK8040921.1"/>
    </source>
</evidence>
<dbReference type="Proteomes" id="UP001480595">
    <property type="component" value="Unassembled WGS sequence"/>
</dbReference>
<evidence type="ECO:0000313" key="2">
    <source>
        <dbReference type="Proteomes" id="UP001480595"/>
    </source>
</evidence>
<dbReference type="GeneID" id="92098400"/>
<reference evidence="1 2" key="1">
    <citation type="submission" date="2023-01" db="EMBL/GenBank/DDBJ databases">
        <title>Analysis of 21 Apiospora genomes using comparative genomics revels a genus with tremendous synthesis potential of carbohydrate active enzymes and secondary metabolites.</title>
        <authorList>
            <person name="Sorensen T."/>
        </authorList>
    </citation>
    <scope>NUCLEOTIDE SEQUENCE [LARGE SCALE GENOMIC DNA]</scope>
    <source>
        <strain evidence="1 2">CBS 135458</strain>
    </source>
</reference>
<dbReference type="RefSeq" id="XP_066708466.1">
    <property type="nucleotide sequence ID" value="XM_066865337.1"/>
</dbReference>
<protein>
    <submittedName>
        <fullName evidence="1">Uncharacterized protein</fullName>
    </submittedName>
</protein>
<dbReference type="EMBL" id="JAQQWL010000015">
    <property type="protein sequence ID" value="KAK8040921.1"/>
    <property type="molecule type" value="Genomic_DNA"/>
</dbReference>
<keyword evidence="2" id="KW-1185">Reference proteome</keyword>
<sequence>MPSFATVYEYTCGHTQEAVHFSTGEDDKVIRDTLPVATRCRMCLCRAVLSAVSSNITCLPLSAIREAKDEIFGEIYGMSQDDTRLYLKALAQRVCRPSEMEGFQAALGELVA</sequence>
<name>A0ABR1T2U9_9PEZI</name>
<accession>A0ABR1T2U9</accession>
<proteinExistence type="predicted"/>